<gene>
    <name evidence="9" type="ORF">EHT87_29870</name>
</gene>
<dbReference type="Pfam" id="PF02518">
    <property type="entry name" value="HATPase_c"/>
    <property type="match status" value="1"/>
</dbReference>
<comment type="catalytic activity">
    <reaction evidence="1">
        <text>ATP + protein L-histidine = ADP + protein N-phospho-L-histidine.</text>
        <dbReference type="EC" id="2.7.13.3"/>
    </reaction>
</comment>
<dbReference type="InterPro" id="IPR003661">
    <property type="entry name" value="HisK_dim/P_dom"/>
</dbReference>
<evidence type="ECO:0000313" key="10">
    <source>
        <dbReference type="Proteomes" id="UP000274271"/>
    </source>
</evidence>
<feature type="domain" description="PAS" evidence="8">
    <location>
        <begin position="9"/>
        <end position="46"/>
    </location>
</feature>
<evidence type="ECO:0000256" key="5">
    <source>
        <dbReference type="ARBA" id="ARBA00022777"/>
    </source>
</evidence>
<keyword evidence="5 9" id="KW-0418">Kinase</keyword>
<dbReference type="PANTHER" id="PTHR43304">
    <property type="entry name" value="PHYTOCHROME-LIKE PROTEIN CPH1"/>
    <property type="match status" value="1"/>
</dbReference>
<dbReference type="PROSITE" id="PS50112">
    <property type="entry name" value="PAS"/>
    <property type="match status" value="1"/>
</dbReference>
<dbReference type="InterPro" id="IPR036097">
    <property type="entry name" value="HisK_dim/P_sf"/>
</dbReference>
<dbReference type="InterPro" id="IPR035965">
    <property type="entry name" value="PAS-like_dom_sf"/>
</dbReference>
<keyword evidence="3" id="KW-0597">Phosphoprotein</keyword>
<dbReference type="SUPFAM" id="SSF55874">
    <property type="entry name" value="ATPase domain of HSP90 chaperone/DNA topoisomerase II/histidine kinase"/>
    <property type="match status" value="1"/>
</dbReference>
<dbReference type="SUPFAM" id="SSF47384">
    <property type="entry name" value="Homodimeric domain of signal transducing histidine kinase"/>
    <property type="match status" value="1"/>
</dbReference>
<dbReference type="SUPFAM" id="SSF55785">
    <property type="entry name" value="PYP-like sensor domain (PAS domain)"/>
    <property type="match status" value="1"/>
</dbReference>
<evidence type="ECO:0000256" key="2">
    <source>
        <dbReference type="ARBA" id="ARBA00012438"/>
    </source>
</evidence>
<keyword evidence="6" id="KW-0175">Coiled coil</keyword>
<dbReference type="PRINTS" id="PR00344">
    <property type="entry name" value="BCTRLSENSOR"/>
</dbReference>
<dbReference type="EMBL" id="RQJP01000007">
    <property type="protein sequence ID" value="RRB10433.1"/>
    <property type="molecule type" value="Genomic_DNA"/>
</dbReference>
<evidence type="ECO:0000256" key="1">
    <source>
        <dbReference type="ARBA" id="ARBA00000085"/>
    </source>
</evidence>
<evidence type="ECO:0000313" key="9">
    <source>
        <dbReference type="EMBL" id="RRB10433.1"/>
    </source>
</evidence>
<evidence type="ECO:0000259" key="7">
    <source>
        <dbReference type="PROSITE" id="PS50109"/>
    </source>
</evidence>
<dbReference type="InterPro" id="IPR036890">
    <property type="entry name" value="HATPase_C_sf"/>
</dbReference>
<dbReference type="Proteomes" id="UP000274271">
    <property type="component" value="Unassembled WGS sequence"/>
</dbReference>
<dbReference type="InterPro" id="IPR052162">
    <property type="entry name" value="Sensor_kinase/Photoreceptor"/>
</dbReference>
<name>A0A3P1CAT7_9BACT</name>
<dbReference type="EC" id="2.7.13.3" evidence="2"/>
<dbReference type="InterPro" id="IPR005467">
    <property type="entry name" value="His_kinase_dom"/>
</dbReference>
<feature type="coiled-coil region" evidence="6">
    <location>
        <begin position="116"/>
        <end position="167"/>
    </location>
</feature>
<dbReference type="SMART" id="SM00387">
    <property type="entry name" value="HATPase_c"/>
    <property type="match status" value="1"/>
</dbReference>
<dbReference type="InterPro" id="IPR004358">
    <property type="entry name" value="Sig_transdc_His_kin-like_C"/>
</dbReference>
<evidence type="ECO:0000256" key="6">
    <source>
        <dbReference type="SAM" id="Coils"/>
    </source>
</evidence>
<feature type="domain" description="Histidine kinase" evidence="7">
    <location>
        <begin position="174"/>
        <end position="402"/>
    </location>
</feature>
<dbReference type="NCBIfam" id="TIGR00229">
    <property type="entry name" value="sensory_box"/>
    <property type="match status" value="1"/>
</dbReference>
<evidence type="ECO:0000259" key="8">
    <source>
        <dbReference type="PROSITE" id="PS50112"/>
    </source>
</evidence>
<dbReference type="CDD" id="cd00130">
    <property type="entry name" value="PAS"/>
    <property type="match status" value="1"/>
</dbReference>
<comment type="caution">
    <text evidence="9">The sequence shown here is derived from an EMBL/GenBank/DDBJ whole genome shotgun (WGS) entry which is preliminary data.</text>
</comment>
<dbReference type="Gene3D" id="3.30.450.20">
    <property type="entry name" value="PAS domain"/>
    <property type="match status" value="1"/>
</dbReference>
<dbReference type="PROSITE" id="PS50109">
    <property type="entry name" value="HIS_KIN"/>
    <property type="match status" value="1"/>
</dbReference>
<protein>
    <recommendedName>
        <fullName evidence="2">histidine kinase</fullName>
        <ecNumber evidence="2">2.7.13.3</ecNumber>
    </recommendedName>
</protein>
<accession>A0A3P1CAT7</accession>
<dbReference type="InterPro" id="IPR003594">
    <property type="entry name" value="HATPase_dom"/>
</dbReference>
<dbReference type="GO" id="GO:0000155">
    <property type="term" value="F:phosphorelay sensor kinase activity"/>
    <property type="evidence" value="ECO:0007669"/>
    <property type="project" value="InterPro"/>
</dbReference>
<dbReference type="InterPro" id="IPR000014">
    <property type="entry name" value="PAS"/>
</dbReference>
<evidence type="ECO:0000256" key="4">
    <source>
        <dbReference type="ARBA" id="ARBA00022679"/>
    </source>
</evidence>
<dbReference type="AlphaFoldDB" id="A0A3P1CAT7"/>
<dbReference type="CDD" id="cd00082">
    <property type="entry name" value="HisKA"/>
    <property type="match status" value="1"/>
</dbReference>
<keyword evidence="10" id="KW-1185">Reference proteome</keyword>
<proteinExistence type="predicted"/>
<dbReference type="Gene3D" id="1.10.287.130">
    <property type="match status" value="1"/>
</dbReference>
<sequence length="405" mass="45958">MMTGSTESFDEIPGGYFCFSDEGIVQAINRPLLEQIGYEPGEVVGRPLEALLTIASRIFFQTHLFPLLKLQAKAEEIFLTLRMKNGDSLPVLLNAASTRRGESVVHQCLCLPIRQRQKYEAEILHAKHLAEQALRENSELIEAKQALERHQQQLDEQLVELQQKNQELFQFGKLVTHDLQEPLRKIALLADLLQQQEPQGLTPTADRYLGKIIQASHAIRELIRRLRDYLLLDVSPHRFSRVALKDAILKAQALVGQHRQVSDIRLVTNELPVIDADLGQLVELFRQLIDNSVQFRKQPVQSPVEIRITAQLVEHNRFRSLPGKYNYTEFVRIQYEDNGPGLETGISERVFQIHNRKNPGKDGLGFGLAICKKIVANHEGVISVDAPRPPGARFVILLPVRQSQP</sequence>
<reference evidence="9 10" key="1">
    <citation type="submission" date="2018-11" db="EMBL/GenBank/DDBJ databases">
        <authorList>
            <person name="Zhou Z."/>
            <person name="Wang G."/>
        </authorList>
    </citation>
    <scope>NUCLEOTIDE SEQUENCE [LARGE SCALE GENOMIC DNA]</scope>
    <source>
        <strain evidence="9 10">KCTC42998</strain>
    </source>
</reference>
<evidence type="ECO:0000256" key="3">
    <source>
        <dbReference type="ARBA" id="ARBA00022553"/>
    </source>
</evidence>
<dbReference type="PANTHER" id="PTHR43304:SF1">
    <property type="entry name" value="PAC DOMAIN-CONTAINING PROTEIN"/>
    <property type="match status" value="1"/>
</dbReference>
<keyword evidence="4" id="KW-0808">Transferase</keyword>
<dbReference type="Pfam" id="PF00512">
    <property type="entry name" value="HisKA"/>
    <property type="match status" value="1"/>
</dbReference>
<dbReference type="Gene3D" id="3.30.565.10">
    <property type="entry name" value="Histidine kinase-like ATPase, C-terminal domain"/>
    <property type="match status" value="1"/>
</dbReference>
<organism evidence="9 10">
    <name type="scientific">Larkinella knui</name>
    <dbReference type="NCBI Taxonomy" id="2025310"/>
    <lineage>
        <taxon>Bacteria</taxon>
        <taxon>Pseudomonadati</taxon>
        <taxon>Bacteroidota</taxon>
        <taxon>Cytophagia</taxon>
        <taxon>Cytophagales</taxon>
        <taxon>Spirosomataceae</taxon>
        <taxon>Larkinella</taxon>
    </lineage>
</organism>